<keyword evidence="2" id="KW-1185">Reference proteome</keyword>
<dbReference type="STRING" id="29367.CLPUN_06380"/>
<accession>A0A1S8TWE3</accession>
<evidence type="ECO:0000313" key="1">
    <source>
        <dbReference type="EMBL" id="OOM82020.1"/>
    </source>
</evidence>
<reference evidence="1 2" key="1">
    <citation type="submission" date="2016-05" db="EMBL/GenBank/DDBJ databases">
        <title>Microbial solvent formation.</title>
        <authorList>
            <person name="Poehlein A."/>
            <person name="Montoya Solano J.D."/>
            <person name="Flitsch S."/>
            <person name="Krabben P."/>
            <person name="Duerre P."/>
            <person name="Daniel R."/>
        </authorList>
    </citation>
    <scope>NUCLEOTIDE SEQUENCE [LARGE SCALE GENOMIC DNA]</scope>
    <source>
        <strain evidence="1 2">DSM 2619</strain>
    </source>
</reference>
<name>A0A1S8TWE3_9CLOT</name>
<protein>
    <submittedName>
        <fullName evidence="1">Uncharacterized protein</fullName>
    </submittedName>
</protein>
<sequence length="46" mass="5410">MNECKENCICLKCGLHKTKSCKYDDCKWCKGKDGITRCQYFVEEVK</sequence>
<dbReference type="AlphaFoldDB" id="A0A1S8TWE3"/>
<dbReference type="EMBL" id="LZZM01000034">
    <property type="protein sequence ID" value="OOM82020.1"/>
    <property type="molecule type" value="Genomic_DNA"/>
</dbReference>
<gene>
    <name evidence="1" type="ORF">CLPUN_06380</name>
</gene>
<organism evidence="1 2">
    <name type="scientific">Clostridium puniceum</name>
    <dbReference type="NCBI Taxonomy" id="29367"/>
    <lineage>
        <taxon>Bacteria</taxon>
        <taxon>Bacillati</taxon>
        <taxon>Bacillota</taxon>
        <taxon>Clostridia</taxon>
        <taxon>Eubacteriales</taxon>
        <taxon>Clostridiaceae</taxon>
        <taxon>Clostridium</taxon>
    </lineage>
</organism>
<proteinExistence type="predicted"/>
<dbReference type="Proteomes" id="UP000190890">
    <property type="component" value="Unassembled WGS sequence"/>
</dbReference>
<comment type="caution">
    <text evidence="1">The sequence shown here is derived from an EMBL/GenBank/DDBJ whole genome shotgun (WGS) entry which is preliminary data.</text>
</comment>
<dbReference type="RefSeq" id="WP_158078688.1">
    <property type="nucleotide sequence ID" value="NZ_LZZM01000034.1"/>
</dbReference>
<evidence type="ECO:0000313" key="2">
    <source>
        <dbReference type="Proteomes" id="UP000190890"/>
    </source>
</evidence>